<dbReference type="SUPFAM" id="SSF102735">
    <property type="entry name" value="Trigger factor ribosome-binding domain"/>
    <property type="match status" value="1"/>
</dbReference>
<reference evidence="3" key="1">
    <citation type="submission" date="2021-01" db="EMBL/GenBank/DDBJ databases">
        <authorList>
            <person name="Corre E."/>
            <person name="Pelletier E."/>
            <person name="Niang G."/>
            <person name="Scheremetjew M."/>
            <person name="Finn R."/>
            <person name="Kale V."/>
            <person name="Holt S."/>
            <person name="Cochrane G."/>
            <person name="Meng A."/>
            <person name="Brown T."/>
            <person name="Cohen L."/>
        </authorList>
    </citation>
    <scope>NUCLEOTIDE SEQUENCE</scope>
    <source>
        <strain evidence="3">Grunow 1884</strain>
    </source>
</reference>
<dbReference type="AlphaFoldDB" id="A0A7S1Z771"/>
<gene>
    <name evidence="3" type="ORF">OSIN01602_LOCUS5696</name>
</gene>
<dbReference type="EMBL" id="HBGO01010252">
    <property type="protein sequence ID" value="CAD9330584.1"/>
    <property type="molecule type" value="Transcribed_RNA"/>
</dbReference>
<dbReference type="InterPro" id="IPR008881">
    <property type="entry name" value="Trigger_fac_ribosome-bd_bac"/>
</dbReference>
<feature type="chain" id="PRO_5031040984" description="Trigger factor ribosome-binding bacterial domain-containing protein" evidence="1">
    <location>
        <begin position="22"/>
        <end position="228"/>
    </location>
</feature>
<dbReference type="GO" id="GO:0015031">
    <property type="term" value="P:protein transport"/>
    <property type="evidence" value="ECO:0007669"/>
    <property type="project" value="InterPro"/>
</dbReference>
<dbReference type="GO" id="GO:0006457">
    <property type="term" value="P:protein folding"/>
    <property type="evidence" value="ECO:0007669"/>
    <property type="project" value="InterPro"/>
</dbReference>
<evidence type="ECO:0000313" key="3">
    <source>
        <dbReference type="EMBL" id="CAD9330584.1"/>
    </source>
</evidence>
<feature type="domain" description="Trigger factor ribosome-binding bacterial" evidence="2">
    <location>
        <begin position="95"/>
        <end position="195"/>
    </location>
</feature>
<proteinExistence type="predicted"/>
<keyword evidence="1" id="KW-0732">Signal</keyword>
<sequence length="228" mass="24044">MKLATSVLLLLAAAASSTCDAFVPAPAFSSARSSSSSSAPSLLMSVDLAPEPEGGEELTAVDTMAGSRMKVMGETETDDPNVKAEDGSTVYDFWLTAEADGTLIKEVRTRVSKDASRKANFPGFRKGQIPPYAQPQITNFAVQEGIINTIEAAVGAYGLKSLPGDAGSVEVLEDVTEMCKGYKTGDPLQFTATFRATYDEEKRAKVDAGGDDVVDAEVVEEEKAEAAE</sequence>
<evidence type="ECO:0000256" key="1">
    <source>
        <dbReference type="SAM" id="SignalP"/>
    </source>
</evidence>
<evidence type="ECO:0000259" key="2">
    <source>
        <dbReference type="Pfam" id="PF05697"/>
    </source>
</evidence>
<dbReference type="Gene3D" id="3.30.70.1050">
    <property type="entry name" value="Trigger factor ribosome-binding domain"/>
    <property type="match status" value="1"/>
</dbReference>
<dbReference type="Pfam" id="PF05697">
    <property type="entry name" value="Trigger_N"/>
    <property type="match status" value="1"/>
</dbReference>
<dbReference type="InterPro" id="IPR036611">
    <property type="entry name" value="Trigger_fac_ribosome-bd_sf"/>
</dbReference>
<protein>
    <recommendedName>
        <fullName evidence="2">Trigger factor ribosome-binding bacterial domain-containing protein</fullName>
    </recommendedName>
</protein>
<name>A0A7S1Z771_TRICV</name>
<feature type="signal peptide" evidence="1">
    <location>
        <begin position="1"/>
        <end position="21"/>
    </location>
</feature>
<organism evidence="3">
    <name type="scientific">Trieres chinensis</name>
    <name type="common">Marine centric diatom</name>
    <name type="synonym">Odontella sinensis</name>
    <dbReference type="NCBI Taxonomy" id="1514140"/>
    <lineage>
        <taxon>Eukaryota</taxon>
        <taxon>Sar</taxon>
        <taxon>Stramenopiles</taxon>
        <taxon>Ochrophyta</taxon>
        <taxon>Bacillariophyta</taxon>
        <taxon>Mediophyceae</taxon>
        <taxon>Biddulphiophycidae</taxon>
        <taxon>Eupodiscales</taxon>
        <taxon>Parodontellaceae</taxon>
        <taxon>Trieres</taxon>
    </lineage>
</organism>
<accession>A0A7S1Z771</accession>